<name>B1WNB1_CROS5</name>
<dbReference type="SUPFAM" id="SSF55315">
    <property type="entry name" value="L30e-like"/>
    <property type="match status" value="1"/>
</dbReference>
<dbReference type="GO" id="GO:0005737">
    <property type="term" value="C:cytoplasm"/>
    <property type="evidence" value="ECO:0007669"/>
    <property type="project" value="UniProtKB-ARBA"/>
</dbReference>
<evidence type="ECO:0000256" key="2">
    <source>
        <dbReference type="ARBA" id="ARBA00022603"/>
    </source>
</evidence>
<dbReference type="InterPro" id="IPR013123">
    <property type="entry name" value="SpoU_subst-bd"/>
</dbReference>
<dbReference type="KEGG" id="cyt:cce_0402"/>
<dbReference type="EMBL" id="CP000806">
    <property type="protein sequence ID" value="ACB49753.1"/>
    <property type="molecule type" value="Genomic_DNA"/>
</dbReference>
<dbReference type="PANTHER" id="PTHR43191">
    <property type="entry name" value="RRNA METHYLTRANSFERASE 3"/>
    <property type="match status" value="1"/>
</dbReference>
<dbReference type="Gene3D" id="3.40.1280.10">
    <property type="match status" value="1"/>
</dbReference>
<dbReference type="OrthoDB" id="9794400at2"/>
<dbReference type="CDD" id="cd18095">
    <property type="entry name" value="SpoU-like_rRNA-MTase"/>
    <property type="match status" value="1"/>
</dbReference>
<dbReference type="eggNOG" id="COG0566">
    <property type="taxonomic scope" value="Bacteria"/>
</dbReference>
<protein>
    <submittedName>
        <fullName evidence="5">tRNA/rRNA methyltransferase</fullName>
    </submittedName>
</protein>
<dbReference type="InterPro" id="IPR029064">
    <property type="entry name" value="Ribosomal_eL30-like_sf"/>
</dbReference>
<dbReference type="AlphaFoldDB" id="B1WNB1"/>
<evidence type="ECO:0000256" key="1">
    <source>
        <dbReference type="ARBA" id="ARBA00007228"/>
    </source>
</evidence>
<evidence type="ECO:0000259" key="4">
    <source>
        <dbReference type="SMART" id="SM00967"/>
    </source>
</evidence>
<dbReference type="Proteomes" id="UP000001203">
    <property type="component" value="Chromosome circular"/>
</dbReference>
<feature type="domain" description="RNA 2-O ribose methyltransferase substrate binding" evidence="4">
    <location>
        <begin position="29"/>
        <end position="103"/>
    </location>
</feature>
<dbReference type="RefSeq" id="WP_009546490.1">
    <property type="nucleotide sequence ID" value="NC_010546.1"/>
</dbReference>
<evidence type="ECO:0000313" key="6">
    <source>
        <dbReference type="Proteomes" id="UP000001203"/>
    </source>
</evidence>
<proteinExistence type="inferred from homology"/>
<keyword evidence="3" id="KW-0808">Transferase</keyword>
<dbReference type="GO" id="GO:0032259">
    <property type="term" value="P:methylation"/>
    <property type="evidence" value="ECO:0007669"/>
    <property type="project" value="UniProtKB-KW"/>
</dbReference>
<reference evidence="5 6" key="1">
    <citation type="journal article" date="2008" name="Proc. Natl. Acad. Sci. U.S.A.">
        <title>The genome of Cyanothece 51142, a unicellular diazotrophic cyanobacterium important in the marine nitrogen cycle.</title>
        <authorList>
            <person name="Welsh E.A."/>
            <person name="Liberton M."/>
            <person name="Stoeckel J."/>
            <person name="Loh T."/>
            <person name="Elvitigala T."/>
            <person name="Wang C."/>
            <person name="Wollam A."/>
            <person name="Fulton R.S."/>
            <person name="Clifton S.W."/>
            <person name="Jacobs J.M."/>
            <person name="Aurora R."/>
            <person name="Ghosh B.K."/>
            <person name="Sherman L.A."/>
            <person name="Smith R.D."/>
            <person name="Wilson R.K."/>
            <person name="Pakrasi H.B."/>
        </authorList>
    </citation>
    <scope>NUCLEOTIDE SEQUENCE [LARGE SCALE GENOMIC DNA]</scope>
    <source>
        <strain evidence="6">ATCC 51142 / BH68</strain>
    </source>
</reference>
<dbReference type="HOGENOM" id="CLU_021322_3_2_3"/>
<dbReference type="SMART" id="SM00967">
    <property type="entry name" value="SpoU_sub_bind"/>
    <property type="match status" value="1"/>
</dbReference>
<gene>
    <name evidence="5" type="primary">spoU</name>
    <name evidence="5" type="ordered locus">cce_0402</name>
</gene>
<dbReference type="GO" id="GO:0003723">
    <property type="term" value="F:RNA binding"/>
    <property type="evidence" value="ECO:0007669"/>
    <property type="project" value="InterPro"/>
</dbReference>
<accession>B1WNB1</accession>
<dbReference type="STRING" id="43989.cce_0402"/>
<dbReference type="InterPro" id="IPR029028">
    <property type="entry name" value="Alpha/beta_knot_MTases"/>
</dbReference>
<dbReference type="InterPro" id="IPR029026">
    <property type="entry name" value="tRNA_m1G_MTases_N"/>
</dbReference>
<dbReference type="SUPFAM" id="SSF75217">
    <property type="entry name" value="alpha/beta knot"/>
    <property type="match status" value="1"/>
</dbReference>
<dbReference type="Pfam" id="PF00588">
    <property type="entry name" value="SpoU_methylase"/>
    <property type="match status" value="1"/>
</dbReference>
<evidence type="ECO:0000313" key="5">
    <source>
        <dbReference type="EMBL" id="ACB49753.1"/>
    </source>
</evidence>
<dbReference type="InterPro" id="IPR051259">
    <property type="entry name" value="rRNA_Methyltransferase"/>
</dbReference>
<dbReference type="Gene3D" id="3.30.1330.30">
    <property type="match status" value="1"/>
</dbReference>
<dbReference type="PANTHER" id="PTHR43191:SF2">
    <property type="entry name" value="RRNA METHYLTRANSFERASE 3, MITOCHONDRIAL"/>
    <property type="match status" value="1"/>
</dbReference>
<comment type="similarity">
    <text evidence="1">Belongs to the class IV-like SAM-binding methyltransferase superfamily. RNA methyltransferase TrmH family.</text>
</comment>
<dbReference type="InterPro" id="IPR053888">
    <property type="entry name" value="MRM3-like_sub_bind"/>
</dbReference>
<dbReference type="Pfam" id="PF22435">
    <property type="entry name" value="MRM3-like_sub_bind"/>
    <property type="match status" value="1"/>
</dbReference>
<keyword evidence="2 5" id="KW-0489">Methyltransferase</keyword>
<dbReference type="GO" id="GO:0006396">
    <property type="term" value="P:RNA processing"/>
    <property type="evidence" value="ECO:0007669"/>
    <property type="project" value="InterPro"/>
</dbReference>
<evidence type="ECO:0000256" key="3">
    <source>
        <dbReference type="ARBA" id="ARBA00022679"/>
    </source>
</evidence>
<organism evidence="5 6">
    <name type="scientific">Crocosphaera subtropica (strain ATCC 51142 / BH68)</name>
    <name type="common">Cyanothece sp. (strain ATCC 51142)</name>
    <dbReference type="NCBI Taxonomy" id="43989"/>
    <lineage>
        <taxon>Bacteria</taxon>
        <taxon>Bacillati</taxon>
        <taxon>Cyanobacteriota</taxon>
        <taxon>Cyanophyceae</taxon>
        <taxon>Oscillatoriophycideae</taxon>
        <taxon>Chroococcales</taxon>
        <taxon>Aphanothecaceae</taxon>
        <taxon>Crocosphaera</taxon>
        <taxon>Crocosphaera subtropica</taxon>
    </lineage>
</organism>
<sequence length="262" mass="29216">MITSIRNPLIKQIRKLHRTKGRREHNLLLLEGTHLVETAYKENCSLITLCYTEEWQARYPQLWESVSKRVKRSELVSADVLASMTTTVNPDGVVATARFQPRTEEEITDFRLGLIIERLQDPGNLGTIIRTAAAVEIDAIWLSDDSVEIDNPKVLRASAGAWFQVPIFVTSDLTTVIKKHKNHGVNIVATLPNATETYWQLQFTQPTLILLGNEGSGLSNSLIALADELVSIPLSQGVESLNVAIATALLLYEAKRQKIFNS</sequence>
<dbReference type="GO" id="GO:0008173">
    <property type="term" value="F:RNA methyltransferase activity"/>
    <property type="evidence" value="ECO:0007669"/>
    <property type="project" value="InterPro"/>
</dbReference>
<keyword evidence="6" id="KW-1185">Reference proteome</keyword>
<dbReference type="InterPro" id="IPR001537">
    <property type="entry name" value="SpoU_MeTrfase"/>
</dbReference>